<sequence length="73" mass="8918">MRFDCKLGKHEGGEYLHAGMWYSSYDEFVYHRCLTPYQRHRDFGRAFKPLPASHWQRPRAHMMVRTYFGEYDV</sequence>
<protein>
    <submittedName>
        <fullName evidence="1">Uncharacterized protein</fullName>
    </submittedName>
</protein>
<proteinExistence type="predicted"/>
<comment type="caution">
    <text evidence="1">The sequence shown here is derived from an EMBL/GenBank/DDBJ whole genome shotgun (WGS) entry which is preliminary data.</text>
</comment>
<keyword evidence="2" id="KW-1185">Reference proteome</keyword>
<evidence type="ECO:0000313" key="1">
    <source>
        <dbReference type="EMBL" id="MBA0084315.1"/>
    </source>
</evidence>
<reference evidence="1" key="1">
    <citation type="submission" date="2020-06" db="EMBL/GenBank/DDBJ databases">
        <title>Legume-microbial interactions unlock mineral nutrients during tropical forest succession.</title>
        <authorList>
            <person name="Epihov D.Z."/>
        </authorList>
    </citation>
    <scope>NUCLEOTIDE SEQUENCE [LARGE SCALE GENOMIC DNA]</scope>
    <source>
        <strain evidence="1">Pan2503</strain>
    </source>
</reference>
<gene>
    <name evidence="1" type="ORF">HRJ53_04900</name>
</gene>
<dbReference type="AlphaFoldDB" id="A0A7V8SVL8"/>
<dbReference type="Proteomes" id="UP000567293">
    <property type="component" value="Unassembled WGS sequence"/>
</dbReference>
<name>A0A7V8SVL8_9BACT</name>
<evidence type="ECO:0000313" key="2">
    <source>
        <dbReference type="Proteomes" id="UP000567293"/>
    </source>
</evidence>
<dbReference type="EMBL" id="JACDQQ010000474">
    <property type="protein sequence ID" value="MBA0084315.1"/>
    <property type="molecule type" value="Genomic_DNA"/>
</dbReference>
<accession>A0A7V8SVL8</accession>
<organism evidence="1 2">
    <name type="scientific">Candidatus Acidiferrum panamense</name>
    <dbReference type="NCBI Taxonomy" id="2741543"/>
    <lineage>
        <taxon>Bacteria</taxon>
        <taxon>Pseudomonadati</taxon>
        <taxon>Acidobacteriota</taxon>
        <taxon>Terriglobia</taxon>
        <taxon>Candidatus Acidiferrales</taxon>
        <taxon>Candidatus Acidiferrum</taxon>
    </lineage>
</organism>